<comment type="caution">
    <text evidence="9">The sequence shown here is derived from an EMBL/GenBank/DDBJ whole genome shotgun (WGS) entry which is preliminary data.</text>
</comment>
<dbReference type="PROSITE" id="PS50157">
    <property type="entry name" value="ZINC_FINGER_C2H2_2"/>
    <property type="match status" value="2"/>
</dbReference>
<protein>
    <recommendedName>
        <fullName evidence="8">C2H2-type domain-containing protein</fullName>
    </recommendedName>
</protein>
<dbReference type="Gene3D" id="3.30.160.60">
    <property type="entry name" value="Classic Zinc Finger"/>
    <property type="match status" value="2"/>
</dbReference>
<evidence type="ECO:0000256" key="5">
    <source>
        <dbReference type="ARBA" id="ARBA00022833"/>
    </source>
</evidence>
<dbReference type="SMART" id="SM00355">
    <property type="entry name" value="ZnF_C2H2"/>
    <property type="match status" value="2"/>
</dbReference>
<dbReference type="FunFam" id="3.30.160.60:FF:000100">
    <property type="entry name" value="Zinc finger 45-like"/>
    <property type="match status" value="1"/>
</dbReference>
<evidence type="ECO:0000313" key="9">
    <source>
        <dbReference type="EMBL" id="KAH3897400.1"/>
    </source>
</evidence>
<keyword evidence="6" id="KW-0539">Nucleus</keyword>
<dbReference type="GO" id="GO:0008270">
    <property type="term" value="F:zinc ion binding"/>
    <property type="evidence" value="ECO:0007669"/>
    <property type="project" value="UniProtKB-KW"/>
</dbReference>
<dbReference type="PROSITE" id="PS00028">
    <property type="entry name" value="ZINC_FINGER_C2H2_1"/>
    <property type="match status" value="1"/>
</dbReference>
<evidence type="ECO:0000256" key="7">
    <source>
        <dbReference type="PROSITE-ProRule" id="PRU00042"/>
    </source>
</evidence>
<proteinExistence type="predicted"/>
<reference evidence="9" key="2">
    <citation type="submission" date="2020-11" db="EMBL/GenBank/DDBJ databases">
        <authorList>
            <person name="McCartney M.A."/>
            <person name="Auch B."/>
            <person name="Kono T."/>
            <person name="Mallez S."/>
            <person name="Becker A."/>
            <person name="Gohl D.M."/>
            <person name="Silverstein K.A.T."/>
            <person name="Koren S."/>
            <person name="Bechman K.B."/>
            <person name="Herman A."/>
            <person name="Abrahante J.E."/>
            <person name="Garbe J."/>
        </authorList>
    </citation>
    <scope>NUCLEOTIDE SEQUENCE</scope>
    <source>
        <strain evidence="9">Duluth1</strain>
        <tissue evidence="9">Whole animal</tissue>
    </source>
</reference>
<evidence type="ECO:0000256" key="1">
    <source>
        <dbReference type="ARBA" id="ARBA00004123"/>
    </source>
</evidence>
<dbReference type="PANTHER" id="PTHR16515">
    <property type="entry name" value="PR DOMAIN ZINC FINGER PROTEIN"/>
    <property type="match status" value="1"/>
</dbReference>
<name>A0A9D4NMZ5_DREPO</name>
<dbReference type="Pfam" id="PF13894">
    <property type="entry name" value="zf-C2H2_4"/>
    <property type="match status" value="1"/>
</dbReference>
<dbReference type="SUPFAM" id="SSF57667">
    <property type="entry name" value="beta-beta-alpha zinc fingers"/>
    <property type="match status" value="1"/>
</dbReference>
<evidence type="ECO:0000256" key="3">
    <source>
        <dbReference type="ARBA" id="ARBA00022737"/>
    </source>
</evidence>
<evidence type="ECO:0000313" key="10">
    <source>
        <dbReference type="Proteomes" id="UP000828390"/>
    </source>
</evidence>
<dbReference type="GO" id="GO:0010468">
    <property type="term" value="P:regulation of gene expression"/>
    <property type="evidence" value="ECO:0007669"/>
    <property type="project" value="TreeGrafter"/>
</dbReference>
<gene>
    <name evidence="9" type="ORF">DPMN_021588</name>
</gene>
<dbReference type="InterPro" id="IPR036236">
    <property type="entry name" value="Znf_C2H2_sf"/>
</dbReference>
<keyword evidence="2" id="KW-0479">Metal-binding</keyword>
<sequence>MASLAMENMRSLYMKYASKATVYANEAVIGQNRYRCPVCHKTPAYCYKLLEHMVTHTKEKPFRCSFCVAKFTRRDSLNQHINKVHPAMTVME</sequence>
<keyword evidence="10" id="KW-1185">Reference proteome</keyword>
<dbReference type="EMBL" id="JAIWYP010000001">
    <property type="protein sequence ID" value="KAH3897400.1"/>
    <property type="molecule type" value="Genomic_DNA"/>
</dbReference>
<dbReference type="PANTHER" id="PTHR16515:SF49">
    <property type="entry name" value="GASTRULA ZINC FINGER PROTEIN XLCGF49.1-LIKE-RELATED"/>
    <property type="match status" value="1"/>
</dbReference>
<accession>A0A9D4NMZ5</accession>
<keyword evidence="3" id="KW-0677">Repeat</keyword>
<evidence type="ECO:0000256" key="4">
    <source>
        <dbReference type="ARBA" id="ARBA00022771"/>
    </source>
</evidence>
<dbReference type="InterPro" id="IPR013087">
    <property type="entry name" value="Znf_C2H2_type"/>
</dbReference>
<comment type="subcellular location">
    <subcellularLocation>
        <location evidence="1">Nucleus</location>
    </subcellularLocation>
</comment>
<evidence type="ECO:0000259" key="8">
    <source>
        <dbReference type="PROSITE" id="PS50157"/>
    </source>
</evidence>
<keyword evidence="5" id="KW-0862">Zinc</keyword>
<organism evidence="9 10">
    <name type="scientific">Dreissena polymorpha</name>
    <name type="common">Zebra mussel</name>
    <name type="synonym">Mytilus polymorpha</name>
    <dbReference type="NCBI Taxonomy" id="45954"/>
    <lineage>
        <taxon>Eukaryota</taxon>
        <taxon>Metazoa</taxon>
        <taxon>Spiralia</taxon>
        <taxon>Lophotrochozoa</taxon>
        <taxon>Mollusca</taxon>
        <taxon>Bivalvia</taxon>
        <taxon>Autobranchia</taxon>
        <taxon>Heteroconchia</taxon>
        <taxon>Euheterodonta</taxon>
        <taxon>Imparidentia</taxon>
        <taxon>Neoheterodontei</taxon>
        <taxon>Myida</taxon>
        <taxon>Dreissenoidea</taxon>
        <taxon>Dreissenidae</taxon>
        <taxon>Dreissena</taxon>
    </lineage>
</organism>
<dbReference type="Proteomes" id="UP000828390">
    <property type="component" value="Unassembled WGS sequence"/>
</dbReference>
<dbReference type="AlphaFoldDB" id="A0A9D4NMZ5"/>
<dbReference type="InterPro" id="IPR050331">
    <property type="entry name" value="Zinc_finger"/>
</dbReference>
<keyword evidence="4 7" id="KW-0863">Zinc-finger</keyword>
<feature type="domain" description="C2H2-type" evidence="8">
    <location>
        <begin position="62"/>
        <end position="85"/>
    </location>
</feature>
<evidence type="ECO:0000256" key="6">
    <source>
        <dbReference type="ARBA" id="ARBA00023242"/>
    </source>
</evidence>
<reference evidence="9" key="1">
    <citation type="journal article" date="2019" name="bioRxiv">
        <title>The Genome of the Zebra Mussel, Dreissena polymorpha: A Resource for Invasive Species Research.</title>
        <authorList>
            <person name="McCartney M.A."/>
            <person name="Auch B."/>
            <person name="Kono T."/>
            <person name="Mallez S."/>
            <person name="Zhang Y."/>
            <person name="Obille A."/>
            <person name="Becker A."/>
            <person name="Abrahante J.E."/>
            <person name="Garbe J."/>
            <person name="Badalamenti J.P."/>
            <person name="Herman A."/>
            <person name="Mangelson H."/>
            <person name="Liachko I."/>
            <person name="Sullivan S."/>
            <person name="Sone E.D."/>
            <person name="Koren S."/>
            <person name="Silverstein K.A.T."/>
            <person name="Beckman K.B."/>
            <person name="Gohl D.M."/>
        </authorList>
    </citation>
    <scope>NUCLEOTIDE SEQUENCE</scope>
    <source>
        <strain evidence="9">Duluth1</strain>
        <tissue evidence="9">Whole animal</tissue>
    </source>
</reference>
<dbReference type="GO" id="GO:0005634">
    <property type="term" value="C:nucleus"/>
    <property type="evidence" value="ECO:0007669"/>
    <property type="project" value="UniProtKB-SubCell"/>
</dbReference>
<feature type="domain" description="C2H2-type" evidence="8">
    <location>
        <begin position="34"/>
        <end position="61"/>
    </location>
</feature>
<evidence type="ECO:0000256" key="2">
    <source>
        <dbReference type="ARBA" id="ARBA00022723"/>
    </source>
</evidence>